<evidence type="ECO:0000259" key="2">
    <source>
        <dbReference type="Pfam" id="PF07833"/>
    </source>
</evidence>
<dbReference type="InterPro" id="IPR036582">
    <property type="entry name" value="Mao_N_sf"/>
</dbReference>
<dbReference type="AlphaFoldDB" id="A0A3S8ZXT0"/>
<dbReference type="EMBL" id="CP034437">
    <property type="protein sequence ID" value="AZN38307.1"/>
    <property type="molecule type" value="Genomic_DNA"/>
</dbReference>
<dbReference type="KEGG" id="palb:EJC50_00415"/>
<keyword evidence="4" id="KW-1185">Reference proteome</keyword>
<dbReference type="Pfam" id="PF07833">
    <property type="entry name" value="Cu_amine_oxidN1"/>
    <property type="match status" value="1"/>
</dbReference>
<evidence type="ECO:0000313" key="4">
    <source>
        <dbReference type="Proteomes" id="UP000272528"/>
    </source>
</evidence>
<evidence type="ECO:0000313" key="3">
    <source>
        <dbReference type="EMBL" id="AZN38307.1"/>
    </source>
</evidence>
<keyword evidence="1" id="KW-0732">Signal</keyword>
<sequence length="317" mass="34746">MMRKRFMLLACAVSLLVLGSNAYASPKPIDIIVKGNVLHSDAAPIVENGRVLVPVRVITEALDAGVVWDAKQQTVSVSKYTEKVNLTIGQKKAQVTGLLYDYEIPLDASVMLEDGRVYIPLRLLSQTFGYKVAWKDGAVSISSPLDEAQRSTLYQGDLLHARKLVMSMMWKQVYFTHKPLITTHAHEDYSSSFIFPEGKALKFYMIDSNETVSLVEVKDDFPVVTWQAHVDIDTAGDGITKLVANELFDQTGPKPSIGTKFAFYTHGMAGDSNDASSGSIDADGKITTLAYILKIGGEVTNAKGTVSLTLPHEVRDE</sequence>
<accession>A0A3S8ZXT0</accession>
<dbReference type="SUPFAM" id="SSF55383">
    <property type="entry name" value="Copper amine oxidase, domain N"/>
    <property type="match status" value="1"/>
</dbReference>
<feature type="chain" id="PRO_5019471229" evidence="1">
    <location>
        <begin position="25"/>
        <end position="317"/>
    </location>
</feature>
<evidence type="ECO:0000256" key="1">
    <source>
        <dbReference type="SAM" id="SignalP"/>
    </source>
</evidence>
<organism evidence="3 4">
    <name type="scientific">Paenibacillus albus</name>
    <dbReference type="NCBI Taxonomy" id="2495582"/>
    <lineage>
        <taxon>Bacteria</taxon>
        <taxon>Bacillati</taxon>
        <taxon>Bacillota</taxon>
        <taxon>Bacilli</taxon>
        <taxon>Bacillales</taxon>
        <taxon>Paenibacillaceae</taxon>
        <taxon>Paenibacillus</taxon>
    </lineage>
</organism>
<dbReference type="Gene3D" id="3.30.457.10">
    <property type="entry name" value="Copper amine oxidase-like, N-terminal domain"/>
    <property type="match status" value="1"/>
</dbReference>
<dbReference type="InterPro" id="IPR012854">
    <property type="entry name" value="Cu_amine_oxidase-like_N"/>
</dbReference>
<reference evidence="4" key="1">
    <citation type="submission" date="2018-12" db="EMBL/GenBank/DDBJ databases">
        <title>Genome sequence of Peanibacillus sp.</title>
        <authorList>
            <person name="Subramani G."/>
            <person name="Srinivasan S."/>
            <person name="Kim M.K."/>
        </authorList>
    </citation>
    <scope>NUCLEOTIDE SEQUENCE [LARGE SCALE GENOMIC DNA]</scope>
    <source>
        <strain evidence="4">18JY67-1</strain>
    </source>
</reference>
<feature type="signal peptide" evidence="1">
    <location>
        <begin position="1"/>
        <end position="24"/>
    </location>
</feature>
<protein>
    <submittedName>
        <fullName evidence="3">Copper amine oxidase N-terminal domain-containing protein</fullName>
    </submittedName>
</protein>
<name>A0A3S8ZXT0_9BACL</name>
<gene>
    <name evidence="3" type="ORF">EJC50_00415</name>
</gene>
<dbReference type="RefSeq" id="WP_126011327.1">
    <property type="nucleotide sequence ID" value="NZ_CP034437.1"/>
</dbReference>
<proteinExistence type="predicted"/>
<feature type="domain" description="Copper amine oxidase-like N-terminal" evidence="2">
    <location>
        <begin position="33"/>
        <end position="140"/>
    </location>
</feature>
<dbReference type="OrthoDB" id="2005648at2"/>
<dbReference type="Proteomes" id="UP000272528">
    <property type="component" value="Chromosome"/>
</dbReference>